<dbReference type="PROSITE" id="PS50850">
    <property type="entry name" value="MFS"/>
    <property type="match status" value="1"/>
</dbReference>
<dbReference type="PANTHER" id="PTHR42718">
    <property type="entry name" value="MAJOR FACILITATOR SUPERFAMILY MULTIDRUG TRANSPORTER MFSC"/>
    <property type="match status" value="1"/>
</dbReference>
<evidence type="ECO:0000256" key="1">
    <source>
        <dbReference type="ARBA" id="ARBA00004141"/>
    </source>
</evidence>
<reference evidence="8" key="2">
    <citation type="submission" date="2020-09" db="EMBL/GenBank/DDBJ databases">
        <title>Reference genome assembly for Australian Ascochyta lentis isolate Al4.</title>
        <authorList>
            <person name="Lee R.C."/>
            <person name="Farfan-Caceres L.M."/>
            <person name="Debler J.W."/>
            <person name="Williams A.H."/>
            <person name="Henares B.M."/>
        </authorList>
    </citation>
    <scope>NUCLEOTIDE SEQUENCE</scope>
    <source>
        <strain evidence="8">Al4</strain>
    </source>
</reference>
<evidence type="ECO:0000313" key="8">
    <source>
        <dbReference type="EMBL" id="KAF9701203.1"/>
    </source>
</evidence>
<feature type="transmembrane region" description="Helical" evidence="6">
    <location>
        <begin position="75"/>
        <end position="93"/>
    </location>
</feature>
<feature type="transmembrane region" description="Helical" evidence="6">
    <location>
        <begin position="305"/>
        <end position="328"/>
    </location>
</feature>
<dbReference type="InterPro" id="IPR036259">
    <property type="entry name" value="MFS_trans_sf"/>
</dbReference>
<feature type="transmembrane region" description="Helical" evidence="6">
    <location>
        <begin position="166"/>
        <end position="187"/>
    </location>
</feature>
<feature type="transmembrane region" description="Helical" evidence="6">
    <location>
        <begin position="334"/>
        <end position="356"/>
    </location>
</feature>
<dbReference type="EMBL" id="RZGK01000002">
    <property type="protein sequence ID" value="KAF9701203.1"/>
    <property type="molecule type" value="Genomic_DNA"/>
</dbReference>
<comment type="caution">
    <text evidence="8">The sequence shown here is derived from an EMBL/GenBank/DDBJ whole genome shotgun (WGS) entry which is preliminary data.</text>
</comment>
<dbReference type="Proteomes" id="UP000651452">
    <property type="component" value="Unassembled WGS sequence"/>
</dbReference>
<accession>A0A8H7JDL8</accession>
<keyword evidence="2 6" id="KW-0812">Transmembrane</keyword>
<evidence type="ECO:0000256" key="3">
    <source>
        <dbReference type="ARBA" id="ARBA00022989"/>
    </source>
</evidence>
<comment type="subcellular location">
    <subcellularLocation>
        <location evidence="1">Membrane</location>
        <topology evidence="1">Multi-pass membrane protein</topology>
    </subcellularLocation>
</comment>
<dbReference type="OrthoDB" id="2985014at2759"/>
<dbReference type="Gene3D" id="1.20.1250.20">
    <property type="entry name" value="MFS general substrate transporter like domains"/>
    <property type="match status" value="2"/>
</dbReference>
<feature type="transmembrane region" description="Helical" evidence="6">
    <location>
        <begin position="193"/>
        <end position="215"/>
    </location>
</feature>
<reference evidence="8" key="1">
    <citation type="submission" date="2018-12" db="EMBL/GenBank/DDBJ databases">
        <authorList>
            <person name="Syme R.A."/>
            <person name="Farfan-Caceres L."/>
            <person name="Lichtenzveig J."/>
        </authorList>
    </citation>
    <scope>NUCLEOTIDE SEQUENCE</scope>
    <source>
        <strain evidence="8">Al4</strain>
    </source>
</reference>
<keyword evidence="4 6" id="KW-0472">Membrane</keyword>
<feature type="region of interest" description="Disordered" evidence="5">
    <location>
        <begin position="1"/>
        <end position="26"/>
    </location>
</feature>
<dbReference type="Pfam" id="PF07690">
    <property type="entry name" value="MFS_1"/>
    <property type="match status" value="1"/>
</dbReference>
<feature type="transmembrane region" description="Helical" evidence="6">
    <location>
        <begin position="393"/>
        <end position="418"/>
    </location>
</feature>
<feature type="transmembrane region" description="Helical" evidence="6">
    <location>
        <begin position="368"/>
        <end position="387"/>
    </location>
</feature>
<organism evidence="8 9">
    <name type="scientific">Ascochyta lentis</name>
    <dbReference type="NCBI Taxonomy" id="205686"/>
    <lineage>
        <taxon>Eukaryota</taxon>
        <taxon>Fungi</taxon>
        <taxon>Dikarya</taxon>
        <taxon>Ascomycota</taxon>
        <taxon>Pezizomycotina</taxon>
        <taxon>Dothideomycetes</taxon>
        <taxon>Pleosporomycetidae</taxon>
        <taxon>Pleosporales</taxon>
        <taxon>Pleosporineae</taxon>
        <taxon>Didymellaceae</taxon>
        <taxon>Ascochyta</taxon>
    </lineage>
</organism>
<keyword evidence="3 6" id="KW-1133">Transmembrane helix</keyword>
<evidence type="ECO:0000259" key="7">
    <source>
        <dbReference type="PROSITE" id="PS50850"/>
    </source>
</evidence>
<name>A0A8H7JDL8_9PLEO</name>
<evidence type="ECO:0000313" key="9">
    <source>
        <dbReference type="Proteomes" id="UP000651452"/>
    </source>
</evidence>
<dbReference type="SUPFAM" id="SSF103473">
    <property type="entry name" value="MFS general substrate transporter"/>
    <property type="match status" value="2"/>
</dbReference>
<feature type="transmembrane region" description="Helical" evidence="6">
    <location>
        <begin position="438"/>
        <end position="457"/>
    </location>
</feature>
<evidence type="ECO:0000256" key="2">
    <source>
        <dbReference type="ARBA" id="ARBA00022692"/>
    </source>
</evidence>
<dbReference type="GO" id="GO:0016020">
    <property type="term" value="C:membrane"/>
    <property type="evidence" value="ECO:0007669"/>
    <property type="project" value="UniProtKB-SubCell"/>
</dbReference>
<dbReference type="PANTHER" id="PTHR42718:SF23">
    <property type="entry name" value="MAJOR FACILITATOR SUPERFAMILY (MFS) PROFILE DOMAIN-CONTAINING PROTEIN"/>
    <property type="match status" value="1"/>
</dbReference>
<feature type="transmembrane region" description="Helical" evidence="6">
    <location>
        <begin position="477"/>
        <end position="496"/>
    </location>
</feature>
<proteinExistence type="predicted"/>
<feature type="transmembrane region" description="Helical" evidence="6">
    <location>
        <begin position="129"/>
        <end position="154"/>
    </location>
</feature>
<sequence length="550" mass="58808">MATDLELGSRPSTPTSERNEKDPNARPACFKSTLQECLFVLSVTMAVAMTSILTGAITVMSSFAARDLGMTNAEITWMNAAASLSAGALLLFFGSIADLFGRKSMFIGSMFFFSILCLGTGFAKDGITLDVLCGILGIFSASAVPPAQGILGTIYDKPSPRKNKAFGCFSAGNPLGFVFGTILSGLFTQLFNWRASFFLIAITYFLTSIVAALTVPVDTMPKQKFDQETLKKLDLPGTGMTIAGIGMFCAALSLAGDAPNGWKTPYVLVLLILGLLLIVAFVVWELKYPYAIVDMNVFKDRDFSLLLLILSFGYLGFPVLSFWLALYFQTELGYSALMTGVHLLPMVGVGLLANAVAALIQHKVSNKLLMGIGAWAYVVSFILAAVQRYGDSYWAFSFPALCLCVVGADFQFIVANMYVLSSMPANKQSISGSLLQTLTRLCIAVGYGIATAIFDAVESNPSKSGYYANNVVEPFAAVFWFAVGVAFIGVLFVPFLRITTQGHEGDSGRVKQEIVGPCIDSGLALDDGHAVAAAGEKKGHIDVGEDPKVS</sequence>
<feature type="transmembrane region" description="Helical" evidence="6">
    <location>
        <begin position="105"/>
        <end position="123"/>
    </location>
</feature>
<evidence type="ECO:0000256" key="5">
    <source>
        <dbReference type="SAM" id="MobiDB-lite"/>
    </source>
</evidence>
<dbReference type="GO" id="GO:0022857">
    <property type="term" value="F:transmembrane transporter activity"/>
    <property type="evidence" value="ECO:0007669"/>
    <property type="project" value="InterPro"/>
</dbReference>
<keyword evidence="9" id="KW-1185">Reference proteome</keyword>
<protein>
    <recommendedName>
        <fullName evidence="7">Major facilitator superfamily (MFS) profile domain-containing protein</fullName>
    </recommendedName>
</protein>
<dbReference type="InterPro" id="IPR011701">
    <property type="entry name" value="MFS"/>
</dbReference>
<dbReference type="AlphaFoldDB" id="A0A8H7JDL8"/>
<evidence type="ECO:0000256" key="6">
    <source>
        <dbReference type="SAM" id="Phobius"/>
    </source>
</evidence>
<feature type="transmembrane region" description="Helical" evidence="6">
    <location>
        <begin position="235"/>
        <end position="254"/>
    </location>
</feature>
<evidence type="ECO:0000256" key="4">
    <source>
        <dbReference type="ARBA" id="ARBA00023136"/>
    </source>
</evidence>
<feature type="transmembrane region" description="Helical" evidence="6">
    <location>
        <begin position="266"/>
        <end position="284"/>
    </location>
</feature>
<gene>
    <name evidence="8" type="ORF">EKO04_000213</name>
</gene>
<dbReference type="InterPro" id="IPR020846">
    <property type="entry name" value="MFS_dom"/>
</dbReference>
<feature type="domain" description="Major facilitator superfamily (MFS) profile" evidence="7">
    <location>
        <begin position="39"/>
        <end position="501"/>
    </location>
</feature>
<feature type="transmembrane region" description="Helical" evidence="6">
    <location>
        <begin position="38"/>
        <end position="63"/>
    </location>
</feature>